<organism evidence="8 9">
    <name type="scientific">Desulfonema magnum</name>
    <dbReference type="NCBI Taxonomy" id="45655"/>
    <lineage>
        <taxon>Bacteria</taxon>
        <taxon>Pseudomonadati</taxon>
        <taxon>Thermodesulfobacteriota</taxon>
        <taxon>Desulfobacteria</taxon>
        <taxon>Desulfobacterales</taxon>
        <taxon>Desulfococcaceae</taxon>
        <taxon>Desulfonema</taxon>
    </lineage>
</organism>
<dbReference type="Pfam" id="PF05227">
    <property type="entry name" value="CHASE3"/>
    <property type="match status" value="3"/>
</dbReference>
<keyword evidence="5" id="KW-0812">Transmembrane</keyword>
<name>A0A975BMP3_9BACT</name>
<dbReference type="PRINTS" id="PR00260">
    <property type="entry name" value="CHEMTRNSDUCR"/>
</dbReference>
<dbReference type="SMART" id="SM00304">
    <property type="entry name" value="HAMP"/>
    <property type="match status" value="3"/>
</dbReference>
<feature type="region of interest" description="Disordered" evidence="4">
    <location>
        <begin position="1058"/>
        <end position="1123"/>
    </location>
</feature>
<dbReference type="InterPro" id="IPR003660">
    <property type="entry name" value="HAMP_dom"/>
</dbReference>
<evidence type="ECO:0000313" key="8">
    <source>
        <dbReference type="EMBL" id="QTA88328.1"/>
    </source>
</evidence>
<sequence>MIFKNMGVKTKIIAGICVPLLAILVLGGYLCTRSIKSLIETGEWVEHTHTVIGEAVKITASAVDMETGMRGYLLAGKEEFLRPYREGEKTAYEKIRYLQKKVGDNAKQVTRLRDIEKIVREWQKKVVEPNIVLRRKISDALTMNDMAERVGKARGKTYFDKLRSQTDTFISRESSFIIERKQLGNTTKAASVANLATMKEARQWADHTYKVIINAKRILGHAVDMETGMRGFLLAGEEKFLEPYHTGKKYFFDEIHELQKTVEDNPEQVRRLEEGEKLIQEWVDQITASAIALRREVNNGKKTMNDLDAYVSQKKSKKYFDAFRKKIKAFTKVETDLIIRRNKSAADAADRIVTDLEKINDADRRLEHSYQVMQKAMEILTAAVDMETGMRGFLLAGKEEFLEPYTDGENRFFNLISELKAMVSDNSDQVSLLGEIEETVRAWKMGVTDPAIALRRKIGDAKTMYDMADLIRKAEGKTYFDRFRKLMSEFRDEEEGLMKTRQENNTKTAVRTIQGTLWGLLAAVILGMTIGFFIANRITSPLAKSVVFIKAVARGDFDAEINIDQKDEIGILANALTEMKGTINDVLKGTDEQIERIREGRLDTRINAEDFDGVWRELVVGINNLLDTFMAPFNMTAEHLNRISAGDIPERITAEYKGDFNRIKNNLNQCIDAVNGLVAETVMLTDATVEGRLSTRGDVTKFSGDYARILEGVNHTLDAVITPLNSTAEYVDRISKGDIPEKISENYKGDFNAIRNNLNMLIDAMNEVTQVAENMAEGNLTIEVRERSDQDKLMQSLNSMIKKLNEIVTEVKSASANVASGSQMMNGSSEEMSQGASEQAASAEEASASMEEMVANIGQNADNARETERIALKSAEGAREGGKAVSETVAAMKKITEKISIIEEIAAQTKLLALNAAIEAARAGVKGKSFAVVAFEVRKLAKRCQKAAAGISGLSLTSVEIAENAGEMLERLVPDIQKTAELVQEISAASNEQNRGAEQINKAIQQLDLVIQQNASAAEEMASTSEELSGQAEHLRNTIAFFRVGDGTRNFVMKNSGETFQDTSLGGAKAKAADSSPKMKQGNNTRNMSAEKSKPARETSGYSFKMDETGKGDDEYDSEFEKY</sequence>
<dbReference type="PANTHER" id="PTHR43531:SF11">
    <property type="entry name" value="METHYL-ACCEPTING CHEMOTAXIS PROTEIN 3"/>
    <property type="match status" value="1"/>
</dbReference>
<evidence type="ECO:0000256" key="4">
    <source>
        <dbReference type="SAM" id="MobiDB-lite"/>
    </source>
</evidence>
<accession>A0A975BMP3</accession>
<keyword evidence="3" id="KW-0807">Transducer</keyword>
<dbReference type="PROSITE" id="PS50111">
    <property type="entry name" value="CHEMOTAXIS_TRANSDUC_2"/>
    <property type="match status" value="1"/>
</dbReference>
<evidence type="ECO:0000259" key="6">
    <source>
        <dbReference type="PROSITE" id="PS50111"/>
    </source>
</evidence>
<dbReference type="EMBL" id="CP061800">
    <property type="protein sequence ID" value="QTA88328.1"/>
    <property type="molecule type" value="Genomic_DNA"/>
</dbReference>
<dbReference type="PROSITE" id="PS50885">
    <property type="entry name" value="HAMP"/>
    <property type="match status" value="3"/>
</dbReference>
<dbReference type="Gene3D" id="6.10.340.10">
    <property type="match status" value="1"/>
</dbReference>
<dbReference type="Pfam" id="PF00015">
    <property type="entry name" value="MCPsignal"/>
    <property type="match status" value="1"/>
</dbReference>
<evidence type="ECO:0000256" key="3">
    <source>
        <dbReference type="PROSITE-ProRule" id="PRU00284"/>
    </source>
</evidence>
<feature type="domain" description="HAMP" evidence="7">
    <location>
        <begin position="536"/>
        <end position="588"/>
    </location>
</feature>
<dbReference type="PANTHER" id="PTHR43531">
    <property type="entry name" value="PROTEIN ICFG"/>
    <property type="match status" value="1"/>
</dbReference>
<evidence type="ECO:0000259" key="7">
    <source>
        <dbReference type="PROSITE" id="PS50885"/>
    </source>
</evidence>
<dbReference type="Proteomes" id="UP000663722">
    <property type="component" value="Chromosome"/>
</dbReference>
<feature type="domain" description="HAMP" evidence="7">
    <location>
        <begin position="759"/>
        <end position="809"/>
    </location>
</feature>
<protein>
    <submittedName>
        <fullName evidence="8">Methyl-accepting chemotaxis protein signailing-domain containing protein, HAMP domain-containing</fullName>
    </submittedName>
</protein>
<evidence type="ECO:0000313" key="9">
    <source>
        <dbReference type="Proteomes" id="UP000663722"/>
    </source>
</evidence>
<feature type="compositionally biased region" description="Low complexity" evidence="4">
    <location>
        <begin position="827"/>
        <end position="849"/>
    </location>
</feature>
<feature type="transmembrane region" description="Helical" evidence="5">
    <location>
        <begin position="12"/>
        <end position="30"/>
    </location>
</feature>
<feature type="domain" description="HAMP" evidence="7">
    <location>
        <begin position="627"/>
        <end position="679"/>
    </location>
</feature>
<dbReference type="SUPFAM" id="SSF58104">
    <property type="entry name" value="Methyl-accepting chemotaxis protein (MCP) signaling domain"/>
    <property type="match status" value="1"/>
</dbReference>
<dbReference type="CDD" id="cd19410">
    <property type="entry name" value="HK9-like_sensor"/>
    <property type="match status" value="3"/>
</dbReference>
<dbReference type="SUPFAM" id="SSF158472">
    <property type="entry name" value="HAMP domain-like"/>
    <property type="match status" value="1"/>
</dbReference>
<keyword evidence="1" id="KW-0145">Chemotaxis</keyword>
<dbReference type="InterPro" id="IPR051310">
    <property type="entry name" value="MCP_chemotaxis"/>
</dbReference>
<proteinExistence type="inferred from homology"/>
<feature type="domain" description="Methyl-accepting transducer" evidence="6">
    <location>
        <begin position="814"/>
        <end position="1029"/>
    </location>
</feature>
<dbReference type="RefSeq" id="WP_207683144.1">
    <property type="nucleotide sequence ID" value="NZ_CP061800.1"/>
</dbReference>
<evidence type="ECO:0000256" key="5">
    <source>
        <dbReference type="SAM" id="Phobius"/>
    </source>
</evidence>
<evidence type="ECO:0000256" key="2">
    <source>
        <dbReference type="ARBA" id="ARBA00029447"/>
    </source>
</evidence>
<evidence type="ECO:0000256" key="1">
    <source>
        <dbReference type="ARBA" id="ARBA00022500"/>
    </source>
</evidence>
<comment type="similarity">
    <text evidence="2">Belongs to the methyl-accepting chemotaxis (MCP) protein family.</text>
</comment>
<dbReference type="GO" id="GO:0004888">
    <property type="term" value="F:transmembrane signaling receptor activity"/>
    <property type="evidence" value="ECO:0007669"/>
    <property type="project" value="InterPro"/>
</dbReference>
<dbReference type="CDD" id="cd06225">
    <property type="entry name" value="HAMP"/>
    <property type="match status" value="2"/>
</dbReference>
<dbReference type="Gene3D" id="1.10.287.950">
    <property type="entry name" value="Methyl-accepting chemotaxis protein"/>
    <property type="match status" value="1"/>
</dbReference>
<dbReference type="InterPro" id="IPR004089">
    <property type="entry name" value="MCPsignal_dom"/>
</dbReference>
<reference evidence="8" key="1">
    <citation type="journal article" date="2021" name="Microb. Physiol.">
        <title>Proteogenomic Insights into the Physiology of Marine, Sulfate-Reducing, Filamentous Desulfonema limicola and Desulfonema magnum.</title>
        <authorList>
            <person name="Schnaars V."/>
            <person name="Wohlbrand L."/>
            <person name="Scheve S."/>
            <person name="Hinrichs C."/>
            <person name="Reinhardt R."/>
            <person name="Rabus R."/>
        </authorList>
    </citation>
    <scope>NUCLEOTIDE SEQUENCE</scope>
    <source>
        <strain evidence="8">4be13</strain>
    </source>
</reference>
<dbReference type="InterPro" id="IPR007891">
    <property type="entry name" value="CHASE3"/>
</dbReference>
<gene>
    <name evidence="8" type="ORF">dnm_043710</name>
</gene>
<feature type="region of interest" description="Disordered" evidence="4">
    <location>
        <begin position="820"/>
        <end position="849"/>
    </location>
</feature>
<dbReference type="SMART" id="SM00283">
    <property type="entry name" value="MA"/>
    <property type="match status" value="1"/>
</dbReference>
<dbReference type="InterPro" id="IPR004090">
    <property type="entry name" value="Chemotax_Me-accpt_rcpt"/>
</dbReference>
<keyword evidence="9" id="KW-1185">Reference proteome</keyword>
<dbReference type="AlphaFoldDB" id="A0A975BMP3"/>
<dbReference type="KEGG" id="dmm:dnm_043710"/>
<dbReference type="Gene3D" id="1.20.120.1530">
    <property type="match status" value="1"/>
</dbReference>
<dbReference type="Pfam" id="PF00672">
    <property type="entry name" value="HAMP"/>
    <property type="match status" value="1"/>
</dbReference>
<dbReference type="GO" id="GO:0007165">
    <property type="term" value="P:signal transduction"/>
    <property type="evidence" value="ECO:0007669"/>
    <property type="project" value="UniProtKB-KW"/>
</dbReference>
<dbReference type="Pfam" id="PF18947">
    <property type="entry name" value="HAMP_2"/>
    <property type="match status" value="2"/>
</dbReference>
<keyword evidence="5" id="KW-0472">Membrane</keyword>
<keyword evidence="5" id="KW-1133">Transmembrane helix</keyword>
<feature type="compositionally biased region" description="Basic and acidic residues" evidence="4">
    <location>
        <begin position="1105"/>
        <end position="1123"/>
    </location>
</feature>
<dbReference type="GO" id="GO:0006935">
    <property type="term" value="P:chemotaxis"/>
    <property type="evidence" value="ECO:0007669"/>
    <property type="project" value="UniProtKB-KW"/>
</dbReference>
<dbReference type="GO" id="GO:0005886">
    <property type="term" value="C:plasma membrane"/>
    <property type="evidence" value="ECO:0007669"/>
    <property type="project" value="TreeGrafter"/>
</dbReference>